<comment type="caution">
    <text evidence="2">The sequence shown here is derived from an EMBL/GenBank/DDBJ whole genome shotgun (WGS) entry which is preliminary data.</text>
</comment>
<accession>A0A226EYW0</accession>
<proteinExistence type="predicted"/>
<feature type="region of interest" description="Disordered" evidence="1">
    <location>
        <begin position="74"/>
        <end position="124"/>
    </location>
</feature>
<evidence type="ECO:0000256" key="1">
    <source>
        <dbReference type="SAM" id="MobiDB-lite"/>
    </source>
</evidence>
<protein>
    <submittedName>
        <fullName evidence="2">Uncharacterized protein</fullName>
    </submittedName>
</protein>
<gene>
    <name evidence="2" type="ORF">Fcan01_01821</name>
</gene>
<organism evidence="2 3">
    <name type="scientific">Folsomia candida</name>
    <name type="common">Springtail</name>
    <dbReference type="NCBI Taxonomy" id="158441"/>
    <lineage>
        <taxon>Eukaryota</taxon>
        <taxon>Metazoa</taxon>
        <taxon>Ecdysozoa</taxon>
        <taxon>Arthropoda</taxon>
        <taxon>Hexapoda</taxon>
        <taxon>Collembola</taxon>
        <taxon>Entomobryomorpha</taxon>
        <taxon>Isotomoidea</taxon>
        <taxon>Isotomidae</taxon>
        <taxon>Proisotominae</taxon>
        <taxon>Folsomia</taxon>
    </lineage>
</organism>
<evidence type="ECO:0000313" key="3">
    <source>
        <dbReference type="Proteomes" id="UP000198287"/>
    </source>
</evidence>
<dbReference type="EMBL" id="LNIX01000001">
    <property type="protein sequence ID" value="OXA62378.1"/>
    <property type="molecule type" value="Genomic_DNA"/>
</dbReference>
<sequence length="161" mass="18407">MAPFYAKLGPDRQWIRVVGQLLQKNEVRPHLIYHQFRVGRSKGLLDHYPELVILKDELIAQGIAEERDLDPIGLSDLRESARQRRSSTVHLDRSPAIPSTSSPPPLRRLCQSRDPPPFPNFTDDPTLYLPINSGVLNNMREMCRRCTCQTCIHLKSTNTLP</sequence>
<reference evidence="2 3" key="1">
    <citation type="submission" date="2015-12" db="EMBL/GenBank/DDBJ databases">
        <title>The genome of Folsomia candida.</title>
        <authorList>
            <person name="Faddeeva A."/>
            <person name="Derks M.F."/>
            <person name="Anvar Y."/>
            <person name="Smit S."/>
            <person name="Van Straalen N."/>
            <person name="Roelofs D."/>
        </authorList>
    </citation>
    <scope>NUCLEOTIDE SEQUENCE [LARGE SCALE GENOMIC DNA]</scope>
    <source>
        <strain evidence="2 3">VU population</strain>
        <tissue evidence="2">Whole body</tissue>
    </source>
</reference>
<dbReference type="Proteomes" id="UP000198287">
    <property type="component" value="Unassembled WGS sequence"/>
</dbReference>
<keyword evidence="3" id="KW-1185">Reference proteome</keyword>
<name>A0A226EYW0_FOLCA</name>
<evidence type="ECO:0000313" key="2">
    <source>
        <dbReference type="EMBL" id="OXA62378.1"/>
    </source>
</evidence>
<dbReference type="AlphaFoldDB" id="A0A226EYW0"/>